<evidence type="ECO:0000313" key="2">
    <source>
        <dbReference type="EMBL" id="KHN98815.1"/>
    </source>
</evidence>
<dbReference type="RefSeq" id="XP_040679881.1">
    <property type="nucleotide sequence ID" value="XM_040822076.1"/>
</dbReference>
<keyword evidence="3" id="KW-1185">Reference proteome</keyword>
<reference evidence="2 3" key="1">
    <citation type="journal article" date="2014" name="Proc. Natl. Acad. Sci. U.S.A.">
        <title>Trajectory and genomic determinants of fungal-pathogen speciation and host adaptation.</title>
        <authorList>
            <person name="Hu X."/>
            <person name="Xiao G."/>
            <person name="Zheng P."/>
            <person name="Shang Y."/>
            <person name="Su Y."/>
            <person name="Zhang X."/>
            <person name="Liu X."/>
            <person name="Zhan S."/>
            <person name="St Leger R.J."/>
            <person name="Wang C."/>
        </authorList>
    </citation>
    <scope>NUCLEOTIDE SEQUENCE [LARGE SCALE GENOMIC DNA]</scope>
    <source>
        <strain evidence="2 3">ARSEF 1941</strain>
    </source>
</reference>
<name>A0A0B2X176_METAS</name>
<dbReference type="GeneID" id="63737732"/>
<sequence>MPEHLTAPLPPLLGAHDDDGAVNASLPTTSSPQGPQQQQQASGLRLLSPFLGKSLTVGLAPMTIPSWDSHLAPICSKLVTKAQGLQNTMYLQAWSALKKKQTDNFGTTPAIKLLSY</sequence>
<proteinExistence type="predicted"/>
<accession>A0A0B2X176</accession>
<comment type="caution">
    <text evidence="2">The sequence shown here is derived from an EMBL/GenBank/DDBJ whole genome shotgun (WGS) entry which is preliminary data.</text>
</comment>
<dbReference type="Proteomes" id="UP000030816">
    <property type="component" value="Unassembled WGS sequence"/>
</dbReference>
<gene>
    <name evidence="2" type="ORF">MAM_03277</name>
</gene>
<dbReference type="HOGENOM" id="CLU_2097395_0_0_1"/>
<dbReference type="EMBL" id="AZHE01000006">
    <property type="protein sequence ID" value="KHN98815.1"/>
    <property type="molecule type" value="Genomic_DNA"/>
</dbReference>
<dbReference type="AlphaFoldDB" id="A0A0B2X176"/>
<protein>
    <submittedName>
        <fullName evidence="2">Uncharacterized protein</fullName>
    </submittedName>
</protein>
<evidence type="ECO:0000256" key="1">
    <source>
        <dbReference type="SAM" id="MobiDB-lite"/>
    </source>
</evidence>
<feature type="region of interest" description="Disordered" evidence="1">
    <location>
        <begin position="1"/>
        <end position="42"/>
    </location>
</feature>
<organism evidence="2 3">
    <name type="scientific">Metarhizium album (strain ARSEF 1941)</name>
    <dbReference type="NCBI Taxonomy" id="1081103"/>
    <lineage>
        <taxon>Eukaryota</taxon>
        <taxon>Fungi</taxon>
        <taxon>Dikarya</taxon>
        <taxon>Ascomycota</taxon>
        <taxon>Pezizomycotina</taxon>
        <taxon>Sordariomycetes</taxon>
        <taxon>Hypocreomycetidae</taxon>
        <taxon>Hypocreales</taxon>
        <taxon>Clavicipitaceae</taxon>
        <taxon>Metarhizium</taxon>
    </lineage>
</organism>
<evidence type="ECO:0000313" key="3">
    <source>
        <dbReference type="Proteomes" id="UP000030816"/>
    </source>
</evidence>
<feature type="compositionally biased region" description="Low complexity" evidence="1">
    <location>
        <begin position="25"/>
        <end position="42"/>
    </location>
</feature>